<reference evidence="2" key="1">
    <citation type="journal article" date="2016" name="Genome Announc.">
        <title>Complete genome sequence of Alkaliphilus metalliredigens strain QYMF, an alkaliphilic and metal-reducing bacterium isolated from borax-contaminated leachate ponds.</title>
        <authorList>
            <person name="Hwang C."/>
            <person name="Copeland A."/>
            <person name="Lucas S."/>
            <person name="Lapidus A."/>
            <person name="Barry K."/>
            <person name="Detter J.C."/>
            <person name="Glavina Del Rio T."/>
            <person name="Hammon N."/>
            <person name="Israni S."/>
            <person name="Dalin E."/>
            <person name="Tice H."/>
            <person name="Pitluck S."/>
            <person name="Chertkov O."/>
            <person name="Brettin T."/>
            <person name="Bruce D."/>
            <person name="Han C."/>
            <person name="Schmutz J."/>
            <person name="Larimer F."/>
            <person name="Land M.L."/>
            <person name="Hauser L."/>
            <person name="Kyrpides N."/>
            <person name="Mikhailova N."/>
            <person name="Ye Q."/>
            <person name="Zhou J."/>
            <person name="Richardson P."/>
            <person name="Fields M.W."/>
        </authorList>
    </citation>
    <scope>NUCLEOTIDE SEQUENCE [LARGE SCALE GENOMIC DNA]</scope>
    <source>
        <strain evidence="2">QYMF</strain>
    </source>
</reference>
<accession>A6TJ86</accession>
<name>A6TJ86_ALKMQ</name>
<gene>
    <name evidence="1" type="ordered locus">Amet_0011</name>
</gene>
<dbReference type="EMBL" id="CP000724">
    <property type="protein sequence ID" value="ABR46254.1"/>
    <property type="molecule type" value="Genomic_DNA"/>
</dbReference>
<dbReference type="Proteomes" id="UP000001572">
    <property type="component" value="Chromosome"/>
</dbReference>
<dbReference type="AlphaFoldDB" id="A6TJ86"/>
<evidence type="ECO:0000313" key="1">
    <source>
        <dbReference type="EMBL" id="ABR46254.1"/>
    </source>
</evidence>
<sequence length="50" mass="6205">MITLYKDNQDNKIIDINEYREKKNKKIEKEIEEREKTLNLFMKVLSTMRE</sequence>
<dbReference type="KEGG" id="amt:Amet_0011"/>
<evidence type="ECO:0000313" key="2">
    <source>
        <dbReference type="Proteomes" id="UP000001572"/>
    </source>
</evidence>
<dbReference type="HOGENOM" id="CLU_3113829_0_0_9"/>
<organism evidence="1 2">
    <name type="scientific">Alkaliphilus metalliredigens (strain QYMF)</name>
    <dbReference type="NCBI Taxonomy" id="293826"/>
    <lineage>
        <taxon>Bacteria</taxon>
        <taxon>Bacillati</taxon>
        <taxon>Bacillota</taxon>
        <taxon>Clostridia</taxon>
        <taxon>Peptostreptococcales</taxon>
        <taxon>Natronincolaceae</taxon>
        <taxon>Alkaliphilus</taxon>
    </lineage>
</organism>
<keyword evidence="2" id="KW-1185">Reference proteome</keyword>
<proteinExistence type="predicted"/>
<protein>
    <submittedName>
        <fullName evidence="1">Uncharacterized protein</fullName>
    </submittedName>
</protein>